<dbReference type="InterPro" id="IPR012340">
    <property type="entry name" value="NA-bd_OB-fold"/>
</dbReference>
<feature type="compositionally biased region" description="Low complexity" evidence="4">
    <location>
        <begin position="1"/>
        <end position="12"/>
    </location>
</feature>
<dbReference type="PANTHER" id="PTHR23270">
    <property type="entry name" value="PROGRAMMED CELL DEATH PROTEIN 11 PRE-RRNA PROCESSING PROTEIN RRP5"/>
    <property type="match status" value="1"/>
</dbReference>
<dbReference type="Gene3D" id="2.40.50.140">
    <property type="entry name" value="Nucleic acid-binding proteins"/>
    <property type="match status" value="3"/>
</dbReference>
<keyword evidence="2" id="KW-0677">Repeat</keyword>
<evidence type="ECO:0000313" key="6">
    <source>
        <dbReference type="EMBL" id="MCD7455830.1"/>
    </source>
</evidence>
<organism evidence="6 7">
    <name type="scientific">Datura stramonium</name>
    <name type="common">Jimsonweed</name>
    <name type="synonym">Common thornapple</name>
    <dbReference type="NCBI Taxonomy" id="4076"/>
    <lineage>
        <taxon>Eukaryota</taxon>
        <taxon>Viridiplantae</taxon>
        <taxon>Streptophyta</taxon>
        <taxon>Embryophyta</taxon>
        <taxon>Tracheophyta</taxon>
        <taxon>Spermatophyta</taxon>
        <taxon>Magnoliopsida</taxon>
        <taxon>eudicotyledons</taxon>
        <taxon>Gunneridae</taxon>
        <taxon>Pentapetalae</taxon>
        <taxon>asterids</taxon>
        <taxon>lamiids</taxon>
        <taxon>Solanales</taxon>
        <taxon>Solanaceae</taxon>
        <taxon>Solanoideae</taxon>
        <taxon>Datureae</taxon>
        <taxon>Datura</taxon>
    </lineage>
</organism>
<feature type="domain" description="S1 motif" evidence="5">
    <location>
        <begin position="223"/>
        <end position="287"/>
    </location>
</feature>
<dbReference type="CDD" id="cd05693">
    <property type="entry name" value="S1_Rrp5_repeat_hs1_sc1"/>
    <property type="match status" value="1"/>
</dbReference>
<dbReference type="InterPro" id="IPR048059">
    <property type="entry name" value="Rrp5_S1_rpt_hs1_sc1"/>
</dbReference>
<dbReference type="Pfam" id="PF24685">
    <property type="entry name" value="OB_RRP5_4th"/>
    <property type="match status" value="1"/>
</dbReference>
<evidence type="ECO:0000259" key="5">
    <source>
        <dbReference type="PROSITE" id="PS50126"/>
    </source>
</evidence>
<dbReference type="PROSITE" id="PS50126">
    <property type="entry name" value="S1"/>
    <property type="match status" value="3"/>
</dbReference>
<evidence type="ECO:0000256" key="1">
    <source>
        <dbReference type="ARBA" id="ARBA00004123"/>
    </source>
</evidence>
<reference evidence="6 7" key="1">
    <citation type="journal article" date="2021" name="BMC Genomics">
        <title>Datura genome reveals duplications of psychoactive alkaloid biosynthetic genes and high mutation rate following tissue culture.</title>
        <authorList>
            <person name="Rajewski A."/>
            <person name="Carter-House D."/>
            <person name="Stajich J."/>
            <person name="Litt A."/>
        </authorList>
    </citation>
    <scope>NUCLEOTIDE SEQUENCE [LARGE SCALE GENOMIC DNA]</scope>
    <source>
        <strain evidence="6">AR-01</strain>
    </source>
</reference>
<dbReference type="InterPro" id="IPR057301">
    <property type="entry name" value="Rrp5_OB_4th"/>
</dbReference>
<name>A0ABS8SAH4_DATST</name>
<evidence type="ECO:0000256" key="2">
    <source>
        <dbReference type="ARBA" id="ARBA00022737"/>
    </source>
</evidence>
<feature type="domain" description="S1 motif" evidence="5">
    <location>
        <begin position="122"/>
        <end position="207"/>
    </location>
</feature>
<dbReference type="EMBL" id="JACEIK010000370">
    <property type="protein sequence ID" value="MCD7455830.1"/>
    <property type="molecule type" value="Genomic_DNA"/>
</dbReference>
<feature type="domain" description="S1 motif" evidence="5">
    <location>
        <begin position="310"/>
        <end position="380"/>
    </location>
</feature>
<comment type="subcellular location">
    <subcellularLocation>
        <location evidence="1">Nucleus</location>
    </subcellularLocation>
</comment>
<evidence type="ECO:0000256" key="4">
    <source>
        <dbReference type="SAM" id="MobiDB-lite"/>
    </source>
</evidence>
<evidence type="ECO:0000313" key="7">
    <source>
        <dbReference type="Proteomes" id="UP000823775"/>
    </source>
</evidence>
<dbReference type="InterPro" id="IPR057302">
    <property type="entry name" value="Rrp5_S1"/>
</dbReference>
<dbReference type="CDD" id="cd05694">
    <property type="entry name" value="S1_Rrp5_repeat_hs2_sc2"/>
    <property type="match status" value="1"/>
</dbReference>
<evidence type="ECO:0000256" key="3">
    <source>
        <dbReference type="ARBA" id="ARBA00023242"/>
    </source>
</evidence>
<dbReference type="InterPro" id="IPR003029">
    <property type="entry name" value="S1_domain"/>
</dbReference>
<dbReference type="PANTHER" id="PTHR23270:SF10">
    <property type="entry name" value="PROTEIN RRP5 HOMOLOG"/>
    <property type="match status" value="1"/>
</dbReference>
<dbReference type="InterPro" id="IPR045209">
    <property type="entry name" value="Rrp5"/>
</dbReference>
<sequence>MAPPSKKSQSQKISKHALRKPFKGKNKDKTLNASMPLQLEDDVPDFPRGGGSSLSREELDEVRAEVDAEFEAEERLLKKRKKQNKVQRSSTEDDLGALFGGGINGKLPRFANRITLKNISVGMKLWGVVSEVNEKDIVVSLPGGLRGLVRASEAVPPFVEDGAKLSEMDTNFLSSIYHVGQLVSCIVLHLDDDKKEAGKRKIWLSLRLSILHKNLTLDVIQEGMIVSAYVKSMEDHGYIIHFGLLSFSGFMPKESENVEVKIRSGQLIQGVVKSIDRTRKVVYLSSDPDVVSKCVTKDLKGMSIDLLIPGMMVNASVRSILENGIMLSFLTYFTGTADMFNLQQTFPSSNWKVDYPQNKKVNARILFIDPSTRAVGLTLNPHLVQNKAPPALIKVGDIFDQSKVIRIDRGLGLLLEVPSSPVPTPAFVNVSDVAG</sequence>
<feature type="compositionally biased region" description="Basic residues" evidence="4">
    <location>
        <begin position="13"/>
        <end position="24"/>
    </location>
</feature>
<dbReference type="SUPFAM" id="SSF50249">
    <property type="entry name" value="Nucleic acid-binding proteins"/>
    <property type="match status" value="3"/>
</dbReference>
<dbReference type="Pfam" id="PF23459">
    <property type="entry name" value="S1_RRP5"/>
    <property type="match status" value="1"/>
</dbReference>
<feature type="region of interest" description="Disordered" evidence="4">
    <location>
        <begin position="1"/>
        <end position="60"/>
    </location>
</feature>
<keyword evidence="7" id="KW-1185">Reference proteome</keyword>
<proteinExistence type="predicted"/>
<dbReference type="SMART" id="SM00316">
    <property type="entry name" value="S1"/>
    <property type="match status" value="3"/>
</dbReference>
<keyword evidence="3" id="KW-0539">Nucleus</keyword>
<dbReference type="Proteomes" id="UP000823775">
    <property type="component" value="Unassembled WGS sequence"/>
</dbReference>
<gene>
    <name evidence="6" type="primary">RRP5_1</name>
    <name evidence="6" type="ORF">HAX54_029753</name>
</gene>
<accession>A0ABS8SAH4</accession>
<protein>
    <submittedName>
        <fullName evidence="6">rRNA biogenesis protein rrp5</fullName>
    </submittedName>
</protein>
<comment type="caution">
    <text evidence="6">The sequence shown here is derived from an EMBL/GenBank/DDBJ whole genome shotgun (WGS) entry which is preliminary data.</text>
</comment>